<dbReference type="Pfam" id="PF00617">
    <property type="entry name" value="RasGEF"/>
    <property type="match status" value="1"/>
</dbReference>
<sequence>IKLDKLSMTLNILLSTYTKTDIRCCTGPYRLRVFYALNIRAPVRHLFSNAEDVTVLKTKSNDRQNRVLGPSEQGVRANTHLGGRGTVVAKNANYELGDQTTLPEQEGPSEGTISQLEVYSTRELAYHITLHDWDIFTAIHEYEFLYQVFGRDHFGKVMCNLDVYLRRFNELQYWVVSEICLTTQLSKRSQLLRKFIKLAAYCKEQQNLNAFFAIVIGLSNVSVSRLTLTWERLPSRFRKMLSEFEMLIDPSRNHRLYRLYLAKLHPPVIPFTPLLMKEMSLDNPGSRMGLKMANQQHQWSRDRLQSISGPGTVERATSAVQNGTSASRMGVRKRETDNEQHKILDKRHPENTR</sequence>
<dbReference type="Gene3D" id="1.10.840.10">
    <property type="entry name" value="Ras guanine-nucleotide exchange factors catalytic domain"/>
    <property type="match status" value="1"/>
</dbReference>
<name>A0AAV2RS24_MEGNR</name>
<evidence type="ECO:0000256" key="2">
    <source>
        <dbReference type="PROSITE-ProRule" id="PRU00168"/>
    </source>
</evidence>
<dbReference type="GO" id="GO:0005085">
    <property type="term" value="F:guanyl-nucleotide exchange factor activity"/>
    <property type="evidence" value="ECO:0007669"/>
    <property type="project" value="UniProtKB-KW"/>
</dbReference>
<keyword evidence="6" id="KW-1185">Reference proteome</keyword>
<feature type="non-terminal residue" evidence="5">
    <location>
        <position position="353"/>
    </location>
</feature>
<dbReference type="CDD" id="cd00155">
    <property type="entry name" value="RasGEF"/>
    <property type="match status" value="1"/>
</dbReference>
<feature type="domain" description="Ras-GEF" evidence="4">
    <location>
        <begin position="120"/>
        <end position="350"/>
    </location>
</feature>
<dbReference type="PANTHER" id="PTHR23113:SF327">
    <property type="entry name" value="EXCHANGE PROTEIN DIRECTLY ACTIVATED BY CAMP, ISOFORM E"/>
    <property type="match status" value="1"/>
</dbReference>
<feature type="non-terminal residue" evidence="5">
    <location>
        <position position="1"/>
    </location>
</feature>
<dbReference type="SMART" id="SM00147">
    <property type="entry name" value="RasGEF"/>
    <property type="match status" value="1"/>
</dbReference>
<dbReference type="Proteomes" id="UP001497623">
    <property type="component" value="Unassembled WGS sequence"/>
</dbReference>
<feature type="region of interest" description="Disordered" evidence="3">
    <location>
        <begin position="307"/>
        <end position="353"/>
    </location>
</feature>
<organism evidence="5 6">
    <name type="scientific">Meganyctiphanes norvegica</name>
    <name type="common">Northern krill</name>
    <name type="synonym">Thysanopoda norvegica</name>
    <dbReference type="NCBI Taxonomy" id="48144"/>
    <lineage>
        <taxon>Eukaryota</taxon>
        <taxon>Metazoa</taxon>
        <taxon>Ecdysozoa</taxon>
        <taxon>Arthropoda</taxon>
        <taxon>Crustacea</taxon>
        <taxon>Multicrustacea</taxon>
        <taxon>Malacostraca</taxon>
        <taxon>Eumalacostraca</taxon>
        <taxon>Eucarida</taxon>
        <taxon>Euphausiacea</taxon>
        <taxon>Euphausiidae</taxon>
        <taxon>Meganyctiphanes</taxon>
    </lineage>
</organism>
<comment type="caution">
    <text evidence="5">The sequence shown here is derived from an EMBL/GenBank/DDBJ whole genome shotgun (WGS) entry which is preliminary data.</text>
</comment>
<evidence type="ECO:0000256" key="3">
    <source>
        <dbReference type="SAM" id="MobiDB-lite"/>
    </source>
</evidence>
<feature type="compositionally biased region" description="Polar residues" evidence="3">
    <location>
        <begin position="318"/>
        <end position="327"/>
    </location>
</feature>
<dbReference type="SUPFAM" id="SSF48366">
    <property type="entry name" value="Ras GEF"/>
    <property type="match status" value="1"/>
</dbReference>
<dbReference type="PANTHER" id="PTHR23113">
    <property type="entry name" value="GUANINE NUCLEOTIDE EXCHANGE FACTOR"/>
    <property type="match status" value="1"/>
</dbReference>
<dbReference type="InterPro" id="IPR036964">
    <property type="entry name" value="RASGEF_cat_dom_sf"/>
</dbReference>
<dbReference type="InterPro" id="IPR023578">
    <property type="entry name" value="Ras_GEF_dom_sf"/>
</dbReference>
<evidence type="ECO:0000256" key="1">
    <source>
        <dbReference type="ARBA" id="ARBA00022658"/>
    </source>
</evidence>
<dbReference type="InterPro" id="IPR001895">
    <property type="entry name" value="RASGEF_cat_dom"/>
</dbReference>
<gene>
    <name evidence="5" type="ORF">MNOR_LOCUS28547</name>
</gene>
<accession>A0AAV2RS24</accession>
<dbReference type="InterPro" id="IPR008937">
    <property type="entry name" value="Ras-like_GEF"/>
</dbReference>
<keyword evidence="1 2" id="KW-0344">Guanine-nucleotide releasing factor</keyword>
<evidence type="ECO:0000259" key="4">
    <source>
        <dbReference type="PROSITE" id="PS50009"/>
    </source>
</evidence>
<dbReference type="AlphaFoldDB" id="A0AAV2RS24"/>
<protein>
    <recommendedName>
        <fullName evidence="4">Ras-GEF domain-containing protein</fullName>
    </recommendedName>
</protein>
<dbReference type="GO" id="GO:0005886">
    <property type="term" value="C:plasma membrane"/>
    <property type="evidence" value="ECO:0007669"/>
    <property type="project" value="TreeGrafter"/>
</dbReference>
<reference evidence="5 6" key="1">
    <citation type="submission" date="2024-05" db="EMBL/GenBank/DDBJ databases">
        <authorList>
            <person name="Wallberg A."/>
        </authorList>
    </citation>
    <scope>NUCLEOTIDE SEQUENCE [LARGE SCALE GENOMIC DNA]</scope>
</reference>
<dbReference type="PROSITE" id="PS50009">
    <property type="entry name" value="RASGEF_CAT"/>
    <property type="match status" value="1"/>
</dbReference>
<proteinExistence type="predicted"/>
<feature type="compositionally biased region" description="Basic and acidic residues" evidence="3">
    <location>
        <begin position="332"/>
        <end position="353"/>
    </location>
</feature>
<evidence type="ECO:0000313" key="6">
    <source>
        <dbReference type="Proteomes" id="UP001497623"/>
    </source>
</evidence>
<dbReference type="EMBL" id="CAXKWB010031669">
    <property type="protein sequence ID" value="CAL4139982.1"/>
    <property type="molecule type" value="Genomic_DNA"/>
</dbReference>
<evidence type="ECO:0000313" key="5">
    <source>
        <dbReference type="EMBL" id="CAL4139982.1"/>
    </source>
</evidence>
<dbReference type="GO" id="GO:0007265">
    <property type="term" value="P:Ras protein signal transduction"/>
    <property type="evidence" value="ECO:0007669"/>
    <property type="project" value="TreeGrafter"/>
</dbReference>